<feature type="transmembrane region" description="Helical" evidence="10">
    <location>
        <begin position="383"/>
        <end position="403"/>
    </location>
</feature>
<dbReference type="Gene3D" id="1.20.1740.10">
    <property type="entry name" value="Amino acid/polyamine transporter I"/>
    <property type="match status" value="1"/>
</dbReference>
<feature type="transmembrane region" description="Helical" evidence="10">
    <location>
        <begin position="298"/>
        <end position="319"/>
    </location>
</feature>
<keyword evidence="13" id="KW-1185">Reference proteome</keyword>
<evidence type="ECO:0000256" key="8">
    <source>
        <dbReference type="ARBA" id="ARBA00022989"/>
    </source>
</evidence>
<evidence type="ECO:0000256" key="2">
    <source>
        <dbReference type="ARBA" id="ARBA00008583"/>
    </source>
</evidence>
<feature type="transmembrane region" description="Helical" evidence="10">
    <location>
        <begin position="424"/>
        <end position="442"/>
    </location>
</feature>
<evidence type="ECO:0000256" key="6">
    <source>
        <dbReference type="ARBA" id="ARBA00022692"/>
    </source>
</evidence>
<evidence type="ECO:0000256" key="4">
    <source>
        <dbReference type="ARBA" id="ARBA00022475"/>
    </source>
</evidence>
<organism evidence="12 13">
    <name type="scientific">Agrilactobacillus composti DSM 18527 = JCM 14202</name>
    <dbReference type="NCBI Taxonomy" id="1423734"/>
    <lineage>
        <taxon>Bacteria</taxon>
        <taxon>Bacillati</taxon>
        <taxon>Bacillota</taxon>
        <taxon>Bacilli</taxon>
        <taxon>Lactobacillales</taxon>
        <taxon>Lactobacillaceae</taxon>
        <taxon>Agrilactobacillus</taxon>
    </lineage>
</organism>
<dbReference type="PIRSF" id="PIRSF006060">
    <property type="entry name" value="AA_transporter"/>
    <property type="match status" value="1"/>
</dbReference>
<reference evidence="12 13" key="1">
    <citation type="journal article" date="2015" name="Genome Announc.">
        <title>Expanding the biotechnology potential of lactobacilli through comparative genomics of 213 strains and associated genera.</title>
        <authorList>
            <person name="Sun Z."/>
            <person name="Harris H.M."/>
            <person name="McCann A."/>
            <person name="Guo C."/>
            <person name="Argimon S."/>
            <person name="Zhang W."/>
            <person name="Yang X."/>
            <person name="Jeffery I.B."/>
            <person name="Cooney J.C."/>
            <person name="Kagawa T.F."/>
            <person name="Liu W."/>
            <person name="Song Y."/>
            <person name="Salvetti E."/>
            <person name="Wrobel A."/>
            <person name="Rasinkangas P."/>
            <person name="Parkhill J."/>
            <person name="Rea M.C."/>
            <person name="O'Sullivan O."/>
            <person name="Ritari J."/>
            <person name="Douillard F.P."/>
            <person name="Paul Ross R."/>
            <person name="Yang R."/>
            <person name="Briner A.E."/>
            <person name="Felis G.E."/>
            <person name="de Vos W.M."/>
            <person name="Barrangou R."/>
            <person name="Klaenhammer T.R."/>
            <person name="Caufield P.W."/>
            <person name="Cui Y."/>
            <person name="Zhang H."/>
            <person name="O'Toole P.W."/>
        </authorList>
    </citation>
    <scope>NUCLEOTIDE SEQUENCE [LARGE SCALE GENOMIC DNA]</scope>
    <source>
        <strain evidence="12 13">DSM 18527</strain>
    </source>
</reference>
<keyword evidence="4" id="KW-1003">Cell membrane</keyword>
<name>A0A0R1XZ42_9LACO</name>
<keyword evidence="7" id="KW-0029">Amino-acid transport</keyword>
<sequence>MCYILSHIQKRKVLVVMASNPINEDGTKRSLQNRHVQMIAIGGTIGTGLFLGAGNSIAKTGPSIIIVYAVLGMFFFLMMRAIGEMLYASPEEHTFVAFIAKYLGMGPGVFAAWTYWLGLIFVAMAELTAISTYVQYWFPTWNTSLIQIVFLLVLGSVNLIAAKMFGEAEFWFAMIKIIAIIALIAVGLMMIFTGFKDASGVQASFGNIFHHFQMFPHGMNAFIAAFPMVFFAFQGIEFVSITIGETKNPRKVLPKAVNQTIYRILIFYIGAMVIIMSINPWQEINPAQSPFVQVFKLAGLPAAAAVINFVVLTSAASALNSAIFSAGRHLYTSAMESEAAALKPFRHVSKTGVPSGGIFLSVALMFVSPIISALPQITSAFEFVTSASSDLCILVYALAILAHRQYKKSQDFLSDGFLMPAYKITSPATIIFFAVIFISLFFNPGSVIPAVGAIIWCIGFGGSVWLRYRKPAEVPAK</sequence>
<protein>
    <submittedName>
        <fullName evidence="12">Gamma-aminobutyrate permease related permease</fullName>
    </submittedName>
</protein>
<feature type="transmembrane region" description="Helical" evidence="10">
    <location>
        <begin position="260"/>
        <end position="278"/>
    </location>
</feature>
<feature type="transmembrane region" description="Helical" evidence="10">
    <location>
        <begin position="448"/>
        <end position="468"/>
    </location>
</feature>
<feature type="transmembrane region" description="Helical" evidence="10">
    <location>
        <begin position="177"/>
        <end position="195"/>
    </location>
</feature>
<dbReference type="AlphaFoldDB" id="A0A0R1XZ42"/>
<dbReference type="eggNOG" id="COG1113">
    <property type="taxonomic scope" value="Bacteria"/>
</dbReference>
<keyword evidence="8 10" id="KW-1133">Transmembrane helix</keyword>
<dbReference type="InterPro" id="IPR004840">
    <property type="entry name" value="Amino_acid_permease_CS"/>
</dbReference>
<evidence type="ECO:0000313" key="13">
    <source>
        <dbReference type="Proteomes" id="UP000051236"/>
    </source>
</evidence>
<feature type="transmembrane region" description="Helical" evidence="10">
    <location>
        <begin position="215"/>
        <end position="239"/>
    </location>
</feature>
<feature type="transmembrane region" description="Helical" evidence="10">
    <location>
        <begin position="38"/>
        <end position="58"/>
    </location>
</feature>
<evidence type="ECO:0000256" key="1">
    <source>
        <dbReference type="ARBA" id="ARBA00004429"/>
    </source>
</evidence>
<evidence type="ECO:0000256" key="10">
    <source>
        <dbReference type="SAM" id="Phobius"/>
    </source>
</evidence>
<keyword evidence="5" id="KW-0997">Cell inner membrane</keyword>
<comment type="caution">
    <text evidence="12">The sequence shown here is derived from an EMBL/GenBank/DDBJ whole genome shotgun (WGS) entry which is preliminary data.</text>
</comment>
<feature type="transmembrane region" description="Helical" evidence="10">
    <location>
        <begin position="64"/>
        <end position="82"/>
    </location>
</feature>
<evidence type="ECO:0000256" key="3">
    <source>
        <dbReference type="ARBA" id="ARBA00022448"/>
    </source>
</evidence>
<keyword evidence="3" id="KW-0813">Transport</keyword>
<evidence type="ECO:0000313" key="12">
    <source>
        <dbReference type="EMBL" id="KRM35089.1"/>
    </source>
</evidence>
<dbReference type="Pfam" id="PF00324">
    <property type="entry name" value="AA_permease"/>
    <property type="match status" value="1"/>
</dbReference>
<dbReference type="PANTHER" id="PTHR43495">
    <property type="entry name" value="GABA PERMEASE"/>
    <property type="match status" value="1"/>
</dbReference>
<evidence type="ECO:0000256" key="9">
    <source>
        <dbReference type="ARBA" id="ARBA00023136"/>
    </source>
</evidence>
<feature type="transmembrane region" description="Helical" evidence="10">
    <location>
        <begin position="145"/>
        <end position="165"/>
    </location>
</feature>
<feature type="transmembrane region" description="Helical" evidence="10">
    <location>
        <begin position="102"/>
        <end position="125"/>
    </location>
</feature>
<dbReference type="FunFam" id="1.20.1740.10:FF:000001">
    <property type="entry name" value="Amino acid permease"/>
    <property type="match status" value="1"/>
</dbReference>
<keyword evidence="6 10" id="KW-0812">Transmembrane</keyword>
<keyword evidence="9 10" id="KW-0472">Membrane</keyword>
<dbReference type="STRING" id="1423734.FC83_GL001215"/>
<evidence type="ECO:0000256" key="7">
    <source>
        <dbReference type="ARBA" id="ARBA00022970"/>
    </source>
</evidence>
<dbReference type="GO" id="GO:0006865">
    <property type="term" value="P:amino acid transport"/>
    <property type="evidence" value="ECO:0007669"/>
    <property type="project" value="UniProtKB-KW"/>
</dbReference>
<dbReference type="Proteomes" id="UP000051236">
    <property type="component" value="Unassembled WGS sequence"/>
</dbReference>
<dbReference type="PATRIC" id="fig|1423734.3.peg.1228"/>
<dbReference type="GO" id="GO:0055085">
    <property type="term" value="P:transmembrane transport"/>
    <property type="evidence" value="ECO:0007669"/>
    <property type="project" value="InterPro"/>
</dbReference>
<dbReference type="InterPro" id="IPR004841">
    <property type="entry name" value="AA-permease/SLC12A_dom"/>
</dbReference>
<dbReference type="PANTHER" id="PTHR43495:SF4">
    <property type="entry name" value="AROMATIC AMINO ACID TRANSPORT PROTEIN AROP"/>
    <property type="match status" value="1"/>
</dbReference>
<dbReference type="GO" id="GO:0005886">
    <property type="term" value="C:plasma membrane"/>
    <property type="evidence" value="ECO:0007669"/>
    <property type="project" value="UniProtKB-SubCell"/>
</dbReference>
<evidence type="ECO:0000256" key="5">
    <source>
        <dbReference type="ARBA" id="ARBA00022519"/>
    </source>
</evidence>
<comment type="similarity">
    <text evidence="2">Belongs to the amino acid-polyamine-organocation (APC) superfamily. Amino acid transporter (AAT) (TC 2.A.3.1) family.</text>
</comment>
<dbReference type="EMBL" id="AZGA01000016">
    <property type="protein sequence ID" value="KRM35089.1"/>
    <property type="molecule type" value="Genomic_DNA"/>
</dbReference>
<dbReference type="PROSITE" id="PS00218">
    <property type="entry name" value="AMINO_ACID_PERMEASE_1"/>
    <property type="match status" value="1"/>
</dbReference>
<evidence type="ECO:0000259" key="11">
    <source>
        <dbReference type="Pfam" id="PF00324"/>
    </source>
</evidence>
<proteinExistence type="inferred from homology"/>
<comment type="subcellular location">
    <subcellularLocation>
        <location evidence="1">Cell inner membrane</location>
        <topology evidence="1">Multi-pass membrane protein</topology>
    </subcellularLocation>
</comment>
<gene>
    <name evidence="12" type="ORF">FC83_GL001215</name>
</gene>
<accession>A0A0R1XZ42</accession>
<feature type="domain" description="Amino acid permease/ SLC12A" evidence="11">
    <location>
        <begin position="35"/>
        <end position="444"/>
    </location>
</feature>
<feature type="transmembrane region" description="Helical" evidence="10">
    <location>
        <begin position="352"/>
        <end position="371"/>
    </location>
</feature>